<dbReference type="OrthoDB" id="5404599at2759"/>
<keyword evidence="3" id="KW-1185">Reference proteome</keyword>
<dbReference type="InterPro" id="IPR002575">
    <property type="entry name" value="Aminoglycoside_PTrfase"/>
</dbReference>
<dbReference type="Proteomes" id="UP000799770">
    <property type="component" value="Unassembled WGS sequence"/>
</dbReference>
<dbReference type="SUPFAM" id="SSF56112">
    <property type="entry name" value="Protein kinase-like (PK-like)"/>
    <property type="match status" value="1"/>
</dbReference>
<evidence type="ECO:0000313" key="2">
    <source>
        <dbReference type="EMBL" id="KAF2111749.1"/>
    </source>
</evidence>
<dbReference type="Gene3D" id="3.90.1200.10">
    <property type="match status" value="1"/>
</dbReference>
<sequence>MSILVDQELFQPTILTDTTFFQQQARLPTPQEVRNAAASPSRNPCVATRVLFPQINMFVKYGPEVDVAEAQCLRIVRYYLHSKVPTPEVFGWDKDGEDVFLYMQLMPGVPLSERWDSLSGDEKGVICDEIGKIMSNLRLLAQKPSETLIGSVTMQPIRDNSFQSLQIGQTGGPFRTVKEFHDWFSTINMPLGTASPYRSWLPDNHSVAFAHGDLHPDNIMISLDVHPPNIVSLVDFGQSGWYPDYWDYCKARMIGVPRSAWLTESIPRIFGRDLEGWWPYWSFFLERLGR</sequence>
<protein>
    <submittedName>
        <fullName evidence="2">Kinase-like domain-containing protein</fullName>
    </submittedName>
</protein>
<keyword evidence="2" id="KW-0418">Kinase</keyword>
<dbReference type="GO" id="GO:0016301">
    <property type="term" value="F:kinase activity"/>
    <property type="evidence" value="ECO:0007669"/>
    <property type="project" value="UniProtKB-KW"/>
</dbReference>
<reference evidence="2" key="1">
    <citation type="journal article" date="2020" name="Stud. Mycol.">
        <title>101 Dothideomycetes genomes: a test case for predicting lifestyles and emergence of pathogens.</title>
        <authorList>
            <person name="Haridas S."/>
            <person name="Albert R."/>
            <person name="Binder M."/>
            <person name="Bloem J."/>
            <person name="Labutti K."/>
            <person name="Salamov A."/>
            <person name="Andreopoulos B."/>
            <person name="Baker S."/>
            <person name="Barry K."/>
            <person name="Bills G."/>
            <person name="Bluhm B."/>
            <person name="Cannon C."/>
            <person name="Castanera R."/>
            <person name="Culley D."/>
            <person name="Daum C."/>
            <person name="Ezra D."/>
            <person name="Gonzalez J."/>
            <person name="Henrissat B."/>
            <person name="Kuo A."/>
            <person name="Liang C."/>
            <person name="Lipzen A."/>
            <person name="Lutzoni F."/>
            <person name="Magnuson J."/>
            <person name="Mondo S."/>
            <person name="Nolan M."/>
            <person name="Ohm R."/>
            <person name="Pangilinan J."/>
            <person name="Park H.-J."/>
            <person name="Ramirez L."/>
            <person name="Alfaro M."/>
            <person name="Sun H."/>
            <person name="Tritt A."/>
            <person name="Yoshinaga Y."/>
            <person name="Zwiers L.-H."/>
            <person name="Turgeon B."/>
            <person name="Goodwin S."/>
            <person name="Spatafora J."/>
            <person name="Crous P."/>
            <person name="Grigoriev I."/>
        </authorList>
    </citation>
    <scope>NUCLEOTIDE SEQUENCE</scope>
    <source>
        <strain evidence="2">CBS 627.86</strain>
    </source>
</reference>
<dbReference type="AlphaFoldDB" id="A0A6A5YX35"/>
<dbReference type="Pfam" id="PF01636">
    <property type="entry name" value="APH"/>
    <property type="match status" value="1"/>
</dbReference>
<evidence type="ECO:0000259" key="1">
    <source>
        <dbReference type="Pfam" id="PF01636"/>
    </source>
</evidence>
<organism evidence="2 3">
    <name type="scientific">Lophiotrema nucula</name>
    <dbReference type="NCBI Taxonomy" id="690887"/>
    <lineage>
        <taxon>Eukaryota</taxon>
        <taxon>Fungi</taxon>
        <taxon>Dikarya</taxon>
        <taxon>Ascomycota</taxon>
        <taxon>Pezizomycotina</taxon>
        <taxon>Dothideomycetes</taxon>
        <taxon>Pleosporomycetidae</taxon>
        <taxon>Pleosporales</taxon>
        <taxon>Lophiotremataceae</taxon>
        <taxon>Lophiotrema</taxon>
    </lineage>
</organism>
<name>A0A6A5YX35_9PLEO</name>
<feature type="domain" description="Aminoglycoside phosphotransferase" evidence="1">
    <location>
        <begin position="79"/>
        <end position="250"/>
    </location>
</feature>
<dbReference type="PANTHER" id="PTHR21310:SF54">
    <property type="entry name" value="AMINOGLYCOSIDE PHOSPHOTRANSFERASE DOMAIN-CONTAINING PROTEIN"/>
    <property type="match status" value="1"/>
</dbReference>
<keyword evidence="2" id="KW-0808">Transferase</keyword>
<dbReference type="EMBL" id="ML977333">
    <property type="protein sequence ID" value="KAF2111749.1"/>
    <property type="molecule type" value="Genomic_DNA"/>
</dbReference>
<dbReference type="PANTHER" id="PTHR21310">
    <property type="entry name" value="AMINOGLYCOSIDE PHOSPHOTRANSFERASE-RELATED-RELATED"/>
    <property type="match status" value="1"/>
</dbReference>
<dbReference type="InterPro" id="IPR011009">
    <property type="entry name" value="Kinase-like_dom_sf"/>
</dbReference>
<accession>A0A6A5YX35</accession>
<gene>
    <name evidence="2" type="ORF">BDV96DRAFT_498809</name>
</gene>
<dbReference type="InterPro" id="IPR051678">
    <property type="entry name" value="AGP_Transferase"/>
</dbReference>
<proteinExistence type="predicted"/>
<evidence type="ECO:0000313" key="3">
    <source>
        <dbReference type="Proteomes" id="UP000799770"/>
    </source>
</evidence>